<name>A0A845V1V8_9GAMM</name>
<evidence type="ECO:0000313" key="2">
    <source>
        <dbReference type="Proteomes" id="UP000484885"/>
    </source>
</evidence>
<accession>A0A845V1V8</accession>
<keyword evidence="2" id="KW-1185">Reference proteome</keyword>
<sequence>MSTQFEIRFDHSEGALLRCLGLIQRRGYSVTEMAMRAHPDGQVLSLSIDTNGRSAETLVRQIQRLHDVRSVHDHADALPQHSLADYMRAFSRFLPMPARTPQATAEMGH</sequence>
<organism evidence="1 2">
    <name type="scientific">Wenzhouxiangella limi</name>
    <dbReference type="NCBI Taxonomy" id="2707351"/>
    <lineage>
        <taxon>Bacteria</taxon>
        <taxon>Pseudomonadati</taxon>
        <taxon>Pseudomonadota</taxon>
        <taxon>Gammaproteobacteria</taxon>
        <taxon>Chromatiales</taxon>
        <taxon>Wenzhouxiangellaceae</taxon>
        <taxon>Wenzhouxiangella</taxon>
    </lineage>
</organism>
<dbReference type="RefSeq" id="WP_164210649.1">
    <property type="nucleotide sequence ID" value="NZ_JAAGSC010000039.1"/>
</dbReference>
<dbReference type="Pfam" id="PF13710">
    <property type="entry name" value="ACT_5"/>
    <property type="match status" value="1"/>
</dbReference>
<evidence type="ECO:0000313" key="1">
    <source>
        <dbReference type="EMBL" id="NDY95246.1"/>
    </source>
</evidence>
<protein>
    <recommendedName>
        <fullName evidence="3">Acetolactate synthase</fullName>
    </recommendedName>
</protein>
<dbReference type="EMBL" id="JAAGSC010000039">
    <property type="protein sequence ID" value="NDY95246.1"/>
    <property type="molecule type" value="Genomic_DNA"/>
</dbReference>
<dbReference type="AlphaFoldDB" id="A0A845V1V8"/>
<evidence type="ECO:0008006" key="3">
    <source>
        <dbReference type="Google" id="ProtNLM"/>
    </source>
</evidence>
<dbReference type="InterPro" id="IPR045865">
    <property type="entry name" value="ACT-like_dom_sf"/>
</dbReference>
<dbReference type="Gene3D" id="3.30.70.260">
    <property type="match status" value="1"/>
</dbReference>
<dbReference type="SUPFAM" id="SSF55021">
    <property type="entry name" value="ACT-like"/>
    <property type="match status" value="1"/>
</dbReference>
<comment type="caution">
    <text evidence="1">The sequence shown here is derived from an EMBL/GenBank/DDBJ whole genome shotgun (WGS) entry which is preliminary data.</text>
</comment>
<reference evidence="1 2" key="1">
    <citation type="submission" date="2020-02" db="EMBL/GenBank/DDBJ databases">
        <authorList>
            <person name="Zhang X.-Y."/>
        </authorList>
    </citation>
    <scope>NUCLEOTIDE SEQUENCE [LARGE SCALE GENOMIC DNA]</scope>
    <source>
        <strain evidence="1 2">C33</strain>
    </source>
</reference>
<gene>
    <name evidence="1" type="ORF">G3I74_05830</name>
</gene>
<dbReference type="Proteomes" id="UP000484885">
    <property type="component" value="Unassembled WGS sequence"/>
</dbReference>
<proteinExistence type="predicted"/>